<accession>A0AA37HGZ9</accession>
<dbReference type="InterPro" id="IPR050707">
    <property type="entry name" value="HTH_MetabolicPath_Reg"/>
</dbReference>
<feature type="region of interest" description="Disordered" evidence="4">
    <location>
        <begin position="17"/>
        <end position="45"/>
    </location>
</feature>
<dbReference type="SMART" id="SM00346">
    <property type="entry name" value="HTH_ICLR"/>
    <property type="match status" value="1"/>
</dbReference>
<evidence type="ECO:0000259" key="5">
    <source>
        <dbReference type="PROSITE" id="PS51077"/>
    </source>
</evidence>
<keyword evidence="3" id="KW-0804">Transcription</keyword>
<dbReference type="Gene3D" id="1.10.10.10">
    <property type="entry name" value="Winged helix-like DNA-binding domain superfamily/Winged helix DNA-binding domain"/>
    <property type="match status" value="1"/>
</dbReference>
<sequence length="297" mass="31587">MARGIVNRASAGISRQTVGIVPDSASPTGAGRAAETGGEEGQGAGPLDRYMTVLELVASFPGAITMSDVCTLLDMPKTSAHRLLAGLLRAGLVEGGGRHRTYSLGTRLVRLLHMSAEDSWIIALARPALEALTAERGETCYLTRLVGHGVRVVFSVSPEVQWRSYVQPGLEMPPHAAATAKAILAFQEPALIEKALERDLIALTTQTRTTRDTILDEYAEVRTKGYATCISEIDEGLGALGFPVRLDDGSILYSVGLTGPVQRVFNDDLPVRIASLEKAAASLSRVLSHGSRIASRA</sequence>
<name>A0AA37HGZ9_9HYPH</name>
<organism evidence="7 8">
    <name type="scientific">Methylobacterium frigidaeris</name>
    <dbReference type="NCBI Taxonomy" id="2038277"/>
    <lineage>
        <taxon>Bacteria</taxon>
        <taxon>Pseudomonadati</taxon>
        <taxon>Pseudomonadota</taxon>
        <taxon>Alphaproteobacteria</taxon>
        <taxon>Hyphomicrobiales</taxon>
        <taxon>Methylobacteriaceae</taxon>
        <taxon>Methylobacterium</taxon>
    </lineage>
</organism>
<dbReference type="Pfam" id="PF01614">
    <property type="entry name" value="IclR_C"/>
    <property type="match status" value="1"/>
</dbReference>
<proteinExistence type="predicted"/>
<keyword evidence="1" id="KW-0805">Transcription regulation</keyword>
<dbReference type="SUPFAM" id="SSF46785">
    <property type="entry name" value="Winged helix' DNA-binding domain"/>
    <property type="match status" value="1"/>
</dbReference>
<feature type="domain" description="HTH iclR-type" evidence="5">
    <location>
        <begin position="44"/>
        <end position="106"/>
    </location>
</feature>
<dbReference type="InterPro" id="IPR036388">
    <property type="entry name" value="WH-like_DNA-bd_sf"/>
</dbReference>
<keyword evidence="8" id="KW-1185">Reference proteome</keyword>
<dbReference type="EMBL" id="BPQJ01000046">
    <property type="protein sequence ID" value="GJD65750.1"/>
    <property type="molecule type" value="Genomic_DNA"/>
</dbReference>
<reference evidence="7" key="1">
    <citation type="journal article" date="2016" name="Front. Microbiol.">
        <title>Genome Sequence of the Piezophilic, Mesophilic Sulfate-Reducing Bacterium Desulfovibrio indicus J2T.</title>
        <authorList>
            <person name="Cao J."/>
            <person name="Maignien L."/>
            <person name="Shao Z."/>
            <person name="Alain K."/>
            <person name="Jebbar M."/>
        </authorList>
    </citation>
    <scope>NUCLEOTIDE SEQUENCE</scope>
    <source>
        <strain evidence="7">JCM 32048</strain>
    </source>
</reference>
<evidence type="ECO:0008006" key="9">
    <source>
        <dbReference type="Google" id="ProtNLM"/>
    </source>
</evidence>
<dbReference type="Gene3D" id="3.30.450.40">
    <property type="match status" value="1"/>
</dbReference>
<dbReference type="GO" id="GO:0045892">
    <property type="term" value="P:negative regulation of DNA-templated transcription"/>
    <property type="evidence" value="ECO:0007669"/>
    <property type="project" value="TreeGrafter"/>
</dbReference>
<dbReference type="GO" id="GO:0003677">
    <property type="term" value="F:DNA binding"/>
    <property type="evidence" value="ECO:0007669"/>
    <property type="project" value="UniProtKB-KW"/>
</dbReference>
<evidence type="ECO:0000256" key="3">
    <source>
        <dbReference type="ARBA" id="ARBA00023163"/>
    </source>
</evidence>
<dbReference type="PROSITE" id="PS51077">
    <property type="entry name" value="HTH_ICLR"/>
    <property type="match status" value="1"/>
</dbReference>
<evidence type="ECO:0000313" key="8">
    <source>
        <dbReference type="Proteomes" id="UP001055286"/>
    </source>
</evidence>
<dbReference type="AlphaFoldDB" id="A0AA37HGZ9"/>
<dbReference type="PANTHER" id="PTHR30136">
    <property type="entry name" value="HELIX-TURN-HELIX TRANSCRIPTIONAL REGULATOR, ICLR FAMILY"/>
    <property type="match status" value="1"/>
</dbReference>
<protein>
    <recommendedName>
        <fullName evidence="9">IclR family transcriptional regulator</fullName>
    </recommendedName>
</protein>
<feature type="domain" description="IclR-ED" evidence="6">
    <location>
        <begin position="107"/>
        <end position="289"/>
    </location>
</feature>
<reference evidence="7" key="2">
    <citation type="submission" date="2021-08" db="EMBL/GenBank/DDBJ databases">
        <authorList>
            <person name="Tani A."/>
            <person name="Ola A."/>
            <person name="Ogura Y."/>
            <person name="Katsura K."/>
            <person name="Hayashi T."/>
        </authorList>
    </citation>
    <scope>NUCLEOTIDE SEQUENCE</scope>
    <source>
        <strain evidence="7">JCM 32048</strain>
    </source>
</reference>
<evidence type="ECO:0000256" key="4">
    <source>
        <dbReference type="SAM" id="MobiDB-lite"/>
    </source>
</evidence>
<dbReference type="InterPro" id="IPR036390">
    <property type="entry name" value="WH_DNA-bd_sf"/>
</dbReference>
<dbReference type="GO" id="GO:0003700">
    <property type="term" value="F:DNA-binding transcription factor activity"/>
    <property type="evidence" value="ECO:0007669"/>
    <property type="project" value="TreeGrafter"/>
</dbReference>
<evidence type="ECO:0000256" key="2">
    <source>
        <dbReference type="ARBA" id="ARBA00023125"/>
    </source>
</evidence>
<comment type="caution">
    <text evidence="7">The sequence shown here is derived from an EMBL/GenBank/DDBJ whole genome shotgun (WGS) entry which is preliminary data.</text>
</comment>
<keyword evidence="2" id="KW-0238">DNA-binding</keyword>
<dbReference type="InterPro" id="IPR005471">
    <property type="entry name" value="Tscrpt_reg_IclR_N"/>
</dbReference>
<evidence type="ECO:0000313" key="7">
    <source>
        <dbReference type="EMBL" id="GJD65750.1"/>
    </source>
</evidence>
<dbReference type="PANTHER" id="PTHR30136:SF35">
    <property type="entry name" value="HTH-TYPE TRANSCRIPTIONAL REGULATOR RV1719"/>
    <property type="match status" value="1"/>
</dbReference>
<dbReference type="Pfam" id="PF09339">
    <property type="entry name" value="HTH_IclR"/>
    <property type="match status" value="1"/>
</dbReference>
<dbReference type="InterPro" id="IPR014757">
    <property type="entry name" value="Tscrpt_reg_IclR_C"/>
</dbReference>
<dbReference type="InterPro" id="IPR029016">
    <property type="entry name" value="GAF-like_dom_sf"/>
</dbReference>
<dbReference type="Proteomes" id="UP001055286">
    <property type="component" value="Unassembled WGS sequence"/>
</dbReference>
<dbReference type="SUPFAM" id="SSF55781">
    <property type="entry name" value="GAF domain-like"/>
    <property type="match status" value="1"/>
</dbReference>
<evidence type="ECO:0000256" key="1">
    <source>
        <dbReference type="ARBA" id="ARBA00023015"/>
    </source>
</evidence>
<dbReference type="PROSITE" id="PS51078">
    <property type="entry name" value="ICLR_ED"/>
    <property type="match status" value="1"/>
</dbReference>
<evidence type="ECO:0000259" key="6">
    <source>
        <dbReference type="PROSITE" id="PS51078"/>
    </source>
</evidence>
<gene>
    <name evidence="7" type="ORF">MPEAHAMD_5945</name>
</gene>